<proteinExistence type="predicted"/>
<evidence type="ECO:0000313" key="1">
    <source>
        <dbReference type="EMBL" id="KHJ76805.1"/>
    </source>
</evidence>
<keyword evidence="2" id="KW-1185">Reference proteome</keyword>
<name>A0A0B1S0R7_OESDE</name>
<accession>A0A0B1S0R7</accession>
<evidence type="ECO:0000313" key="2">
    <source>
        <dbReference type="Proteomes" id="UP000053660"/>
    </source>
</evidence>
<sequence>MMREKGYLPEIFLVHETSSLLTKMETLLTNFMLKRNVVRVNCDDCTEC</sequence>
<dbReference type="AlphaFoldDB" id="A0A0B1S0R7"/>
<dbReference type="OrthoDB" id="9025707at2759"/>
<dbReference type="Proteomes" id="UP000053660">
    <property type="component" value="Unassembled WGS sequence"/>
</dbReference>
<reference evidence="1 2" key="1">
    <citation type="submission" date="2014-03" db="EMBL/GenBank/DDBJ databases">
        <title>Draft genome of the hookworm Oesophagostomum dentatum.</title>
        <authorList>
            <person name="Mitreva M."/>
        </authorList>
    </citation>
    <scope>NUCLEOTIDE SEQUENCE [LARGE SCALE GENOMIC DNA]</scope>
    <source>
        <strain evidence="1 2">OD-Hann</strain>
    </source>
</reference>
<protein>
    <submittedName>
        <fullName evidence="1">Uncharacterized protein</fullName>
    </submittedName>
</protein>
<dbReference type="EMBL" id="KN611392">
    <property type="protein sequence ID" value="KHJ76805.1"/>
    <property type="molecule type" value="Genomic_DNA"/>
</dbReference>
<gene>
    <name evidence="1" type="ORF">OESDEN_23575</name>
</gene>
<organism evidence="1 2">
    <name type="scientific">Oesophagostomum dentatum</name>
    <name type="common">Nodular worm</name>
    <dbReference type="NCBI Taxonomy" id="61180"/>
    <lineage>
        <taxon>Eukaryota</taxon>
        <taxon>Metazoa</taxon>
        <taxon>Ecdysozoa</taxon>
        <taxon>Nematoda</taxon>
        <taxon>Chromadorea</taxon>
        <taxon>Rhabditida</taxon>
        <taxon>Rhabditina</taxon>
        <taxon>Rhabditomorpha</taxon>
        <taxon>Strongyloidea</taxon>
        <taxon>Strongylidae</taxon>
        <taxon>Oesophagostomum</taxon>
    </lineage>
</organism>